<dbReference type="Proteomes" id="UP000018460">
    <property type="component" value="Unassembled WGS sequence"/>
</dbReference>
<evidence type="ECO:0008006" key="3">
    <source>
        <dbReference type="Google" id="ProtNLM"/>
    </source>
</evidence>
<organism evidence="1 2">
    <name type="scientific">Acinetobacter bouvetii DSM 14964 = CIP 107468</name>
    <dbReference type="NCBI Taxonomy" id="1120925"/>
    <lineage>
        <taxon>Bacteria</taxon>
        <taxon>Pseudomonadati</taxon>
        <taxon>Pseudomonadota</taxon>
        <taxon>Gammaproteobacteria</taxon>
        <taxon>Moraxellales</taxon>
        <taxon>Moraxellaceae</taxon>
        <taxon>Acinetobacter</taxon>
    </lineage>
</organism>
<accession>N9DQK6</accession>
<evidence type="ECO:0000313" key="1">
    <source>
        <dbReference type="EMBL" id="ENV82748.1"/>
    </source>
</evidence>
<proteinExistence type="predicted"/>
<reference evidence="1 2" key="1">
    <citation type="submission" date="2013-02" db="EMBL/GenBank/DDBJ databases">
        <title>The Genome Sequence of Acinetobacter bouvetii CIP 107468.</title>
        <authorList>
            <consortium name="The Broad Institute Genome Sequencing Platform"/>
            <consortium name="The Broad Institute Genome Sequencing Center for Infectious Disease"/>
            <person name="Cerqueira G."/>
            <person name="Feldgarden M."/>
            <person name="Courvalin P."/>
            <person name="Perichon B."/>
            <person name="Grillot-Courvalin C."/>
            <person name="Clermont D."/>
            <person name="Rocha E."/>
            <person name="Yoon E.-J."/>
            <person name="Nemec A."/>
            <person name="Walker B."/>
            <person name="Young S.K."/>
            <person name="Zeng Q."/>
            <person name="Gargeya S."/>
            <person name="Fitzgerald M."/>
            <person name="Haas B."/>
            <person name="Abouelleil A."/>
            <person name="Alvarado L."/>
            <person name="Arachchi H.M."/>
            <person name="Berlin A.M."/>
            <person name="Chapman S.B."/>
            <person name="Dewar J."/>
            <person name="Goldberg J."/>
            <person name="Griggs A."/>
            <person name="Gujja S."/>
            <person name="Hansen M."/>
            <person name="Howarth C."/>
            <person name="Imamovic A."/>
            <person name="Larimer J."/>
            <person name="McCowan C."/>
            <person name="Murphy C."/>
            <person name="Neiman D."/>
            <person name="Pearson M."/>
            <person name="Priest M."/>
            <person name="Roberts A."/>
            <person name="Saif S."/>
            <person name="Shea T."/>
            <person name="Sisk P."/>
            <person name="Sykes S."/>
            <person name="Wortman J."/>
            <person name="Nusbaum C."/>
            <person name="Birren B."/>
        </authorList>
    </citation>
    <scope>NUCLEOTIDE SEQUENCE [LARGE SCALE GENOMIC DNA]</scope>
    <source>
        <strain evidence="1 2">CIP 107468</strain>
    </source>
</reference>
<protein>
    <recommendedName>
        <fullName evidence="3">Tyr recombinase domain-containing protein</fullName>
    </recommendedName>
</protein>
<comment type="caution">
    <text evidence="1">The sequence shown here is derived from an EMBL/GenBank/DDBJ whole genome shotgun (WGS) entry which is preliminary data.</text>
</comment>
<dbReference type="EMBL" id="APQD01000012">
    <property type="protein sequence ID" value="ENV82748.1"/>
    <property type="molecule type" value="Genomic_DNA"/>
</dbReference>
<evidence type="ECO:0000313" key="2">
    <source>
        <dbReference type="Proteomes" id="UP000018460"/>
    </source>
</evidence>
<sequence>MHLICMLAITSCRRQAEITRLEFRDFDKEFNTWQLRDIKNPNGSKGNYKSFIVSEDCQKVIDLLMQPDVRKRFKSKTEGDLMPLRS</sequence>
<gene>
    <name evidence="1" type="ORF">F941_01514</name>
</gene>
<name>N9DQK6_9GAMM</name>
<keyword evidence="2" id="KW-1185">Reference proteome</keyword>
<dbReference type="AlphaFoldDB" id="N9DQK6"/>